<feature type="transmembrane region" description="Helical" evidence="2">
    <location>
        <begin position="26"/>
        <end position="49"/>
    </location>
</feature>
<proteinExistence type="predicted"/>
<dbReference type="AlphaFoldDB" id="A0A3P7LGE3"/>
<keyword evidence="4" id="KW-1185">Reference proteome</keyword>
<evidence type="ECO:0000256" key="2">
    <source>
        <dbReference type="SAM" id="Phobius"/>
    </source>
</evidence>
<dbReference type="PANTHER" id="PTHR13449:SF2">
    <property type="entry name" value="PROTEIN WNTLESS HOMOLOG"/>
    <property type="match status" value="1"/>
</dbReference>
<reference evidence="3 4" key="1">
    <citation type="submission" date="2018-11" db="EMBL/GenBank/DDBJ databases">
        <authorList>
            <consortium name="Pathogen Informatics"/>
        </authorList>
    </citation>
    <scope>NUCLEOTIDE SEQUENCE [LARGE SCALE GENOMIC DNA]</scope>
</reference>
<dbReference type="GO" id="GO:0006886">
    <property type="term" value="P:intracellular protein transport"/>
    <property type="evidence" value="ECO:0007669"/>
    <property type="project" value="TreeGrafter"/>
</dbReference>
<dbReference type="InterPro" id="IPR009551">
    <property type="entry name" value="Wntless"/>
</dbReference>
<name>A0A3P7LGE3_DIBLA</name>
<keyword evidence="2" id="KW-1133">Transmembrane helix</keyword>
<protein>
    <submittedName>
        <fullName evidence="3">Uncharacterized protein</fullName>
    </submittedName>
</protein>
<sequence>MPVFYLCHPLQANEDQWKWGSHSIEYTSAFITGVYGMWNAYVISILCLYAPSHKFRSAAGQQMLEHLIVSDASQAVLDAEELASADPASQRPSKSPPGEVIELCSASGTSAGGDSKRLDGFAFLKKTAQE</sequence>
<dbReference type="GO" id="GO:0061355">
    <property type="term" value="P:Wnt protein secretion"/>
    <property type="evidence" value="ECO:0007669"/>
    <property type="project" value="TreeGrafter"/>
</dbReference>
<evidence type="ECO:0000313" key="4">
    <source>
        <dbReference type="Proteomes" id="UP000281553"/>
    </source>
</evidence>
<dbReference type="OrthoDB" id="6259430at2759"/>
<dbReference type="PANTHER" id="PTHR13449">
    <property type="entry name" value="INTEGRAL MEMBRANE PROTEIN GPR177"/>
    <property type="match status" value="1"/>
</dbReference>
<dbReference type="GO" id="GO:0012505">
    <property type="term" value="C:endomembrane system"/>
    <property type="evidence" value="ECO:0007669"/>
    <property type="project" value="TreeGrafter"/>
</dbReference>
<dbReference type="Proteomes" id="UP000281553">
    <property type="component" value="Unassembled WGS sequence"/>
</dbReference>
<gene>
    <name evidence="3" type="ORF">DILT_LOCUS11695</name>
</gene>
<dbReference type="GO" id="GO:0016055">
    <property type="term" value="P:Wnt signaling pathway"/>
    <property type="evidence" value="ECO:0007669"/>
    <property type="project" value="InterPro"/>
</dbReference>
<feature type="region of interest" description="Disordered" evidence="1">
    <location>
        <begin position="82"/>
        <end position="102"/>
    </location>
</feature>
<evidence type="ECO:0000313" key="3">
    <source>
        <dbReference type="EMBL" id="VDN15864.1"/>
    </source>
</evidence>
<dbReference type="EMBL" id="UYRU01063885">
    <property type="protein sequence ID" value="VDN15864.1"/>
    <property type="molecule type" value="Genomic_DNA"/>
</dbReference>
<keyword evidence="2" id="KW-0812">Transmembrane</keyword>
<evidence type="ECO:0000256" key="1">
    <source>
        <dbReference type="SAM" id="MobiDB-lite"/>
    </source>
</evidence>
<dbReference type="GO" id="GO:0017147">
    <property type="term" value="F:Wnt-protein binding"/>
    <property type="evidence" value="ECO:0007669"/>
    <property type="project" value="InterPro"/>
</dbReference>
<organism evidence="3 4">
    <name type="scientific">Dibothriocephalus latus</name>
    <name type="common">Fish tapeworm</name>
    <name type="synonym">Diphyllobothrium latum</name>
    <dbReference type="NCBI Taxonomy" id="60516"/>
    <lineage>
        <taxon>Eukaryota</taxon>
        <taxon>Metazoa</taxon>
        <taxon>Spiralia</taxon>
        <taxon>Lophotrochozoa</taxon>
        <taxon>Platyhelminthes</taxon>
        <taxon>Cestoda</taxon>
        <taxon>Eucestoda</taxon>
        <taxon>Diphyllobothriidea</taxon>
        <taxon>Diphyllobothriidae</taxon>
        <taxon>Dibothriocephalus</taxon>
    </lineage>
</organism>
<accession>A0A3P7LGE3</accession>
<dbReference type="GO" id="GO:0031090">
    <property type="term" value="C:organelle membrane"/>
    <property type="evidence" value="ECO:0007669"/>
    <property type="project" value="TreeGrafter"/>
</dbReference>
<keyword evidence="2" id="KW-0472">Membrane</keyword>